<evidence type="ECO:0000313" key="13">
    <source>
        <dbReference type="Proteomes" id="UP000279372"/>
    </source>
</evidence>
<keyword evidence="3" id="KW-0813">Transport</keyword>
<evidence type="ECO:0000256" key="8">
    <source>
        <dbReference type="ARBA" id="ARBA00022989"/>
    </source>
</evidence>
<comment type="similarity">
    <text evidence="2">Belongs to the GSP M family.</text>
</comment>
<proteinExistence type="inferred from homology"/>
<reference evidence="12 13" key="1">
    <citation type="submission" date="2018-08" db="EMBL/GenBank/DDBJ databases">
        <title>Recombination of ecologically and evolutionarily significant loci maintains genetic cohesion in the Pseudomonas syringae species complex.</title>
        <authorList>
            <person name="Dillon M."/>
            <person name="Thakur S."/>
            <person name="Almeida R.N.D."/>
            <person name="Weir B.S."/>
            <person name="Guttman D.S."/>
        </authorList>
    </citation>
    <scope>NUCLEOTIDE SEQUENCE [LARGE SCALE GENOMIC DNA]</scope>
    <source>
        <strain evidence="12 13">ICMP 8902</strain>
    </source>
</reference>
<protein>
    <recommendedName>
        <fullName evidence="14">Proteinral secretion pathway protein GspM</fullName>
    </recommendedName>
</protein>
<dbReference type="GO" id="GO:0015627">
    <property type="term" value="C:type II protein secretion system complex"/>
    <property type="evidence" value="ECO:0007669"/>
    <property type="project" value="InterPro"/>
</dbReference>
<dbReference type="SUPFAM" id="SSF103054">
    <property type="entry name" value="General secretion pathway protein M, EpsM"/>
    <property type="match status" value="1"/>
</dbReference>
<evidence type="ECO:0000313" key="12">
    <source>
        <dbReference type="EMBL" id="RMO89016.1"/>
    </source>
</evidence>
<name>A0A3M3Z338_9PSED</name>
<gene>
    <name evidence="12" type="ORF">ALQ33_00319</name>
</gene>
<evidence type="ECO:0000256" key="9">
    <source>
        <dbReference type="ARBA" id="ARBA00023136"/>
    </source>
</evidence>
<evidence type="ECO:0000256" key="6">
    <source>
        <dbReference type="ARBA" id="ARBA00022692"/>
    </source>
</evidence>
<evidence type="ECO:0000256" key="1">
    <source>
        <dbReference type="ARBA" id="ARBA00004377"/>
    </source>
</evidence>
<evidence type="ECO:0000256" key="2">
    <source>
        <dbReference type="ARBA" id="ARBA00010637"/>
    </source>
</evidence>
<feature type="region of interest" description="Disordered" evidence="10">
    <location>
        <begin position="168"/>
        <end position="188"/>
    </location>
</feature>
<dbReference type="GO" id="GO:0005886">
    <property type="term" value="C:plasma membrane"/>
    <property type="evidence" value="ECO:0007669"/>
    <property type="project" value="UniProtKB-SubCell"/>
</dbReference>
<dbReference type="GO" id="GO:0015628">
    <property type="term" value="P:protein secretion by the type II secretion system"/>
    <property type="evidence" value="ECO:0007669"/>
    <property type="project" value="InterPro"/>
</dbReference>
<evidence type="ECO:0000256" key="7">
    <source>
        <dbReference type="ARBA" id="ARBA00022927"/>
    </source>
</evidence>
<keyword evidence="6 11" id="KW-0812">Transmembrane</keyword>
<comment type="caution">
    <text evidence="12">The sequence shown here is derived from an EMBL/GenBank/DDBJ whole genome shotgun (WGS) entry which is preliminary data.</text>
</comment>
<evidence type="ECO:0000256" key="11">
    <source>
        <dbReference type="SAM" id="Phobius"/>
    </source>
</evidence>
<feature type="transmembrane region" description="Helical" evidence="11">
    <location>
        <begin position="34"/>
        <end position="51"/>
    </location>
</feature>
<evidence type="ECO:0000256" key="3">
    <source>
        <dbReference type="ARBA" id="ARBA00022448"/>
    </source>
</evidence>
<dbReference type="InterPro" id="IPR007690">
    <property type="entry name" value="T2SS_GspM"/>
</dbReference>
<sequence>MTSRIWRQLAERWQWIRGHVRAVRAGLSQRDARLLSVGALALGTFLTWLWMVQPALKSVAYWKAEILILRTQAETLEVLLQEVALPRQPTDRQDLEQALRRSLETFGLLPFCQLKPYAEGDDRSWQVDFDQAPADAVMGWLLEQPQFFSLQIRDASLQRAGEVDAQGPAGHLSGVVRMDKAPSAKEAS</sequence>
<organism evidence="12 13">
    <name type="scientific">Pseudomonas syringae pv. philadelphi</name>
    <dbReference type="NCBI Taxonomy" id="251706"/>
    <lineage>
        <taxon>Bacteria</taxon>
        <taxon>Pseudomonadati</taxon>
        <taxon>Pseudomonadota</taxon>
        <taxon>Gammaproteobacteria</taxon>
        <taxon>Pseudomonadales</taxon>
        <taxon>Pseudomonadaceae</taxon>
        <taxon>Pseudomonas</taxon>
    </lineage>
</organism>
<dbReference type="Proteomes" id="UP000279372">
    <property type="component" value="Unassembled WGS sequence"/>
</dbReference>
<evidence type="ECO:0000256" key="10">
    <source>
        <dbReference type="SAM" id="MobiDB-lite"/>
    </source>
</evidence>
<keyword evidence="9 11" id="KW-0472">Membrane</keyword>
<comment type="subcellular location">
    <subcellularLocation>
        <location evidence="1">Cell inner membrane</location>
        <topology evidence="1">Single-pass membrane protein</topology>
    </subcellularLocation>
</comment>
<accession>A0A3M3Z338</accession>
<evidence type="ECO:0000256" key="5">
    <source>
        <dbReference type="ARBA" id="ARBA00022519"/>
    </source>
</evidence>
<evidence type="ECO:0000256" key="4">
    <source>
        <dbReference type="ARBA" id="ARBA00022475"/>
    </source>
</evidence>
<dbReference type="RefSeq" id="WP_259639795.1">
    <property type="nucleotide sequence ID" value="NZ_RBQB01000171.1"/>
</dbReference>
<keyword evidence="5" id="KW-0997">Cell inner membrane</keyword>
<keyword evidence="4" id="KW-1003">Cell membrane</keyword>
<keyword evidence="7" id="KW-0653">Protein transport</keyword>
<dbReference type="AlphaFoldDB" id="A0A3M3Z338"/>
<evidence type="ECO:0008006" key="14">
    <source>
        <dbReference type="Google" id="ProtNLM"/>
    </source>
</evidence>
<dbReference type="EMBL" id="RBQB01000171">
    <property type="protein sequence ID" value="RMO89016.1"/>
    <property type="molecule type" value="Genomic_DNA"/>
</dbReference>
<dbReference type="InterPro" id="IPR023229">
    <property type="entry name" value="T2SS_M_periplasmic_sf"/>
</dbReference>
<feature type="compositionally biased region" description="Basic and acidic residues" evidence="10">
    <location>
        <begin position="177"/>
        <end position="188"/>
    </location>
</feature>
<dbReference type="Pfam" id="PF04612">
    <property type="entry name" value="T2SSM"/>
    <property type="match status" value="1"/>
</dbReference>
<keyword evidence="8 11" id="KW-1133">Transmembrane helix</keyword>